<protein>
    <recommendedName>
        <fullName evidence="3">WSC domain-containing protein</fullName>
    </recommendedName>
</protein>
<feature type="domain" description="WSC" evidence="3">
    <location>
        <begin position="191"/>
        <end position="278"/>
    </location>
</feature>
<feature type="chain" id="PRO_5015125968" description="WSC domain-containing protein" evidence="2">
    <location>
        <begin position="18"/>
        <end position="726"/>
    </location>
</feature>
<gene>
    <name evidence="4" type="ORF">PROFUN_06144</name>
</gene>
<name>A0A2P6NPH9_9EUKA</name>
<accession>A0A2P6NPH9</accession>
<dbReference type="STRING" id="1890364.A0A2P6NPH9"/>
<evidence type="ECO:0000313" key="5">
    <source>
        <dbReference type="Proteomes" id="UP000241769"/>
    </source>
</evidence>
<dbReference type="PROSITE" id="PS51212">
    <property type="entry name" value="WSC"/>
    <property type="match status" value="1"/>
</dbReference>
<dbReference type="InParanoid" id="A0A2P6NPH9"/>
<proteinExistence type="predicted"/>
<dbReference type="Pfam" id="PF01822">
    <property type="entry name" value="WSC"/>
    <property type="match status" value="1"/>
</dbReference>
<dbReference type="SMART" id="SM00321">
    <property type="entry name" value="WSC"/>
    <property type="match status" value="1"/>
</dbReference>
<dbReference type="AlphaFoldDB" id="A0A2P6NPH9"/>
<feature type="signal peptide" evidence="2">
    <location>
        <begin position="1"/>
        <end position="17"/>
    </location>
</feature>
<dbReference type="InterPro" id="IPR002889">
    <property type="entry name" value="WSC_carb-bd"/>
</dbReference>
<reference evidence="4 5" key="1">
    <citation type="journal article" date="2018" name="Genome Biol. Evol.">
        <title>Multiple Roots of Fruiting Body Formation in Amoebozoa.</title>
        <authorList>
            <person name="Hillmann F."/>
            <person name="Forbes G."/>
            <person name="Novohradska S."/>
            <person name="Ferling I."/>
            <person name="Riege K."/>
            <person name="Groth M."/>
            <person name="Westermann M."/>
            <person name="Marz M."/>
            <person name="Spaller T."/>
            <person name="Winckler T."/>
            <person name="Schaap P."/>
            <person name="Glockner G."/>
        </authorList>
    </citation>
    <scope>NUCLEOTIDE SEQUENCE [LARGE SCALE GENOMIC DNA]</scope>
    <source>
        <strain evidence="4 5">Jena</strain>
    </source>
</reference>
<keyword evidence="2" id="KW-0732">Signal</keyword>
<dbReference type="GO" id="GO:0051118">
    <property type="term" value="F:glucan endo-1,3-alpha-glucosidase activity"/>
    <property type="evidence" value="ECO:0007669"/>
    <property type="project" value="InterPro"/>
</dbReference>
<dbReference type="Pfam" id="PF03659">
    <property type="entry name" value="Glyco_hydro_71"/>
    <property type="match status" value="1"/>
</dbReference>
<dbReference type="OrthoDB" id="5985073at2759"/>
<dbReference type="EMBL" id="MDYQ01000038">
    <property type="protein sequence ID" value="PRP85870.1"/>
    <property type="molecule type" value="Genomic_DNA"/>
</dbReference>
<sequence length="726" mass="77970">MRYHVLVLSLAVLLAHAQVAYPNNSSCGWGDQTYRATGDWPTDASGGSSAAWNAAEPLGVMQPTHNQDCEYAVTVRNLVAGKSYNWKVSIGGTMDVNWGCVGRGGPNCAFTADSTGSILFKIVAANSYPLTTQAAPAVTKSSTVAASTTKASTYTTSTTKASTSTTSTTKASTFTTSTTKASTVAASTTSAYQYVGCYVDSGTRDLSVSQSTSVSSVSQCYSLCQGYKYFAVQYSTQCFCGNTYGTYGIAAETDCNMNCTNGETRCGGSYRNSIYSTGANPTTAAPTTSSTTKASTSSTTKASTSSTQTPATTQAAQTWNGRVVMSHYMMGYAADNTADQTYFNRQCTLAKAVGIDVFIANIGVDSWTTTKMGYMLQAAQSAGMYAAFSFDMTIGGMTQDYLTSMMNQFGSHPAYYKYNGKPFVSTFAGGDQTWWSSWKAQNNVYFCPAFLGDISQAFTTYVLYSFIDCAFSWDAWGATSSNSQDQRAISSGNSMGKKYMAGVAPWFYVKWNAGKNWMYMDGTTLGDENIYATRWQQVIASGSQFVEVITWNDFSESSYIGPLEQIPNQNDASSVPSYVNNPIAMNHGGFYGMTAFYANYFKTGNGTPTKNTLYWHYRIHSVGQSRSNDAYGSPHFYWTPNDCVGIHAITLKTGATVTVQIGNSVSSSHTISNTLDSWCVPFNGATGAVKVIVNLNGAISTGSGGPDIQSSGNYYNFNMWSGSIDY</sequence>
<feature type="compositionally biased region" description="Low complexity" evidence="1">
    <location>
        <begin position="281"/>
        <end position="314"/>
    </location>
</feature>
<comment type="caution">
    <text evidence="4">The sequence shown here is derived from an EMBL/GenBank/DDBJ whole genome shotgun (WGS) entry which is preliminary data.</text>
</comment>
<evidence type="ECO:0000256" key="1">
    <source>
        <dbReference type="SAM" id="MobiDB-lite"/>
    </source>
</evidence>
<dbReference type="CDD" id="cd11577">
    <property type="entry name" value="GH71"/>
    <property type="match status" value="1"/>
</dbReference>
<evidence type="ECO:0000259" key="3">
    <source>
        <dbReference type="PROSITE" id="PS51212"/>
    </source>
</evidence>
<dbReference type="InterPro" id="IPR005197">
    <property type="entry name" value="Glyco_hydro_71"/>
</dbReference>
<keyword evidence="5" id="KW-1185">Reference proteome</keyword>
<evidence type="ECO:0000256" key="2">
    <source>
        <dbReference type="SAM" id="SignalP"/>
    </source>
</evidence>
<dbReference type="Proteomes" id="UP000241769">
    <property type="component" value="Unassembled WGS sequence"/>
</dbReference>
<evidence type="ECO:0000313" key="4">
    <source>
        <dbReference type="EMBL" id="PRP85870.1"/>
    </source>
</evidence>
<organism evidence="4 5">
    <name type="scientific">Planoprotostelium fungivorum</name>
    <dbReference type="NCBI Taxonomy" id="1890364"/>
    <lineage>
        <taxon>Eukaryota</taxon>
        <taxon>Amoebozoa</taxon>
        <taxon>Evosea</taxon>
        <taxon>Variosea</taxon>
        <taxon>Cavosteliida</taxon>
        <taxon>Cavosteliaceae</taxon>
        <taxon>Planoprotostelium</taxon>
    </lineage>
</organism>
<feature type="region of interest" description="Disordered" evidence="1">
    <location>
        <begin position="280"/>
        <end position="314"/>
    </location>
</feature>
<dbReference type="Gene3D" id="3.20.20.80">
    <property type="entry name" value="Glycosidases"/>
    <property type="match status" value="1"/>
</dbReference>